<comment type="caution">
    <text evidence="1">The sequence shown here is derived from an EMBL/GenBank/DDBJ whole genome shotgun (WGS) entry which is preliminary data.</text>
</comment>
<gene>
    <name evidence="1" type="ORF">IW261DRAFT_1340915</name>
</gene>
<sequence>MSPSELGHIAEQLKSLLIRMVTITSPTNTMGSVTDGPFRNTFLPDGLAPERPFTTLEEFSVLSQLPEEVTVRFTHVDLATKNIVVKRSTIPGIVDWALSCLYLSCWDYVLQRVFPGPRRQAEINSVRQPLRILLTVF</sequence>
<dbReference type="EMBL" id="JAUEPR010000024">
    <property type="protein sequence ID" value="KAK0475173.1"/>
    <property type="molecule type" value="Genomic_DNA"/>
</dbReference>
<dbReference type="Proteomes" id="UP001175227">
    <property type="component" value="Unassembled WGS sequence"/>
</dbReference>
<evidence type="ECO:0008006" key="3">
    <source>
        <dbReference type="Google" id="ProtNLM"/>
    </source>
</evidence>
<name>A0AA39P093_9AGAR</name>
<protein>
    <recommendedName>
        <fullName evidence="3">Aminoglycoside phosphotransferase domain-containing protein</fullName>
    </recommendedName>
</protein>
<evidence type="ECO:0000313" key="1">
    <source>
        <dbReference type="EMBL" id="KAK0475173.1"/>
    </source>
</evidence>
<proteinExistence type="predicted"/>
<dbReference type="InterPro" id="IPR011009">
    <property type="entry name" value="Kinase-like_dom_sf"/>
</dbReference>
<evidence type="ECO:0000313" key="2">
    <source>
        <dbReference type="Proteomes" id="UP001175227"/>
    </source>
</evidence>
<accession>A0AA39P093</accession>
<organism evidence="1 2">
    <name type="scientific">Armillaria novae-zelandiae</name>
    <dbReference type="NCBI Taxonomy" id="153914"/>
    <lineage>
        <taxon>Eukaryota</taxon>
        <taxon>Fungi</taxon>
        <taxon>Dikarya</taxon>
        <taxon>Basidiomycota</taxon>
        <taxon>Agaricomycotina</taxon>
        <taxon>Agaricomycetes</taxon>
        <taxon>Agaricomycetidae</taxon>
        <taxon>Agaricales</taxon>
        <taxon>Marasmiineae</taxon>
        <taxon>Physalacriaceae</taxon>
        <taxon>Armillaria</taxon>
    </lineage>
</organism>
<dbReference type="SUPFAM" id="SSF56112">
    <property type="entry name" value="Protein kinase-like (PK-like)"/>
    <property type="match status" value="1"/>
</dbReference>
<keyword evidence="2" id="KW-1185">Reference proteome</keyword>
<dbReference type="AlphaFoldDB" id="A0AA39P093"/>
<reference evidence="1" key="1">
    <citation type="submission" date="2023-06" db="EMBL/GenBank/DDBJ databases">
        <authorList>
            <consortium name="Lawrence Berkeley National Laboratory"/>
            <person name="Ahrendt S."/>
            <person name="Sahu N."/>
            <person name="Indic B."/>
            <person name="Wong-Bajracharya J."/>
            <person name="Merenyi Z."/>
            <person name="Ke H.-M."/>
            <person name="Monk M."/>
            <person name="Kocsube S."/>
            <person name="Drula E."/>
            <person name="Lipzen A."/>
            <person name="Balint B."/>
            <person name="Henrissat B."/>
            <person name="Andreopoulos B."/>
            <person name="Martin F.M."/>
            <person name="Harder C.B."/>
            <person name="Rigling D."/>
            <person name="Ford K.L."/>
            <person name="Foster G.D."/>
            <person name="Pangilinan J."/>
            <person name="Papanicolaou A."/>
            <person name="Barry K."/>
            <person name="LaButti K."/>
            <person name="Viragh M."/>
            <person name="Koriabine M."/>
            <person name="Yan M."/>
            <person name="Riley R."/>
            <person name="Champramary S."/>
            <person name="Plett K.L."/>
            <person name="Tsai I.J."/>
            <person name="Slot J."/>
            <person name="Sipos G."/>
            <person name="Plett J."/>
            <person name="Nagy L.G."/>
            <person name="Grigoriev I.V."/>
        </authorList>
    </citation>
    <scope>NUCLEOTIDE SEQUENCE</scope>
    <source>
        <strain evidence="1">ICMP 16352</strain>
    </source>
</reference>